<proteinExistence type="predicted"/>
<comment type="caution">
    <text evidence="1">The sequence shown here is derived from an EMBL/GenBank/DDBJ whole genome shotgun (WGS) entry which is preliminary data.</text>
</comment>
<evidence type="ECO:0000313" key="2">
    <source>
        <dbReference type="Proteomes" id="UP000821845"/>
    </source>
</evidence>
<reference evidence="1" key="1">
    <citation type="submission" date="2020-05" db="EMBL/GenBank/DDBJ databases">
        <title>Large-scale comparative analyses of tick genomes elucidate their genetic diversity and vector capacities.</title>
        <authorList>
            <person name="Jia N."/>
            <person name="Wang J."/>
            <person name="Shi W."/>
            <person name="Du L."/>
            <person name="Sun Y."/>
            <person name="Zhan W."/>
            <person name="Jiang J."/>
            <person name="Wang Q."/>
            <person name="Zhang B."/>
            <person name="Ji P."/>
            <person name="Sakyi L.B."/>
            <person name="Cui X."/>
            <person name="Yuan T."/>
            <person name="Jiang B."/>
            <person name="Yang W."/>
            <person name="Lam T.T.-Y."/>
            <person name="Chang Q."/>
            <person name="Ding S."/>
            <person name="Wang X."/>
            <person name="Zhu J."/>
            <person name="Ruan X."/>
            <person name="Zhao L."/>
            <person name="Wei J."/>
            <person name="Que T."/>
            <person name="Du C."/>
            <person name="Cheng J."/>
            <person name="Dai P."/>
            <person name="Han X."/>
            <person name="Huang E."/>
            <person name="Gao Y."/>
            <person name="Liu J."/>
            <person name="Shao H."/>
            <person name="Ye R."/>
            <person name="Li L."/>
            <person name="Wei W."/>
            <person name="Wang X."/>
            <person name="Wang C."/>
            <person name="Yang T."/>
            <person name="Huo Q."/>
            <person name="Li W."/>
            <person name="Guo W."/>
            <person name="Chen H."/>
            <person name="Zhou L."/>
            <person name="Ni X."/>
            <person name="Tian J."/>
            <person name="Zhou Y."/>
            <person name="Sheng Y."/>
            <person name="Liu T."/>
            <person name="Pan Y."/>
            <person name="Xia L."/>
            <person name="Li J."/>
            <person name="Zhao F."/>
            <person name="Cao W."/>
        </authorList>
    </citation>
    <scope>NUCLEOTIDE SEQUENCE</scope>
    <source>
        <strain evidence="1">Hyas-2018</strain>
    </source>
</reference>
<dbReference type="EMBL" id="CM023481">
    <property type="protein sequence ID" value="KAH6948282.1"/>
    <property type="molecule type" value="Genomic_DNA"/>
</dbReference>
<evidence type="ECO:0000313" key="1">
    <source>
        <dbReference type="EMBL" id="KAH6948282.1"/>
    </source>
</evidence>
<gene>
    <name evidence="1" type="ORF">HPB50_023336</name>
</gene>
<name>A0ACB7TPL7_HYAAI</name>
<dbReference type="Proteomes" id="UP000821845">
    <property type="component" value="Chromosome 1"/>
</dbReference>
<accession>A0ACB7TPL7</accession>
<protein>
    <submittedName>
        <fullName evidence="1">Uncharacterized protein</fullName>
    </submittedName>
</protein>
<organism evidence="1 2">
    <name type="scientific">Hyalomma asiaticum</name>
    <name type="common">Tick</name>
    <dbReference type="NCBI Taxonomy" id="266040"/>
    <lineage>
        <taxon>Eukaryota</taxon>
        <taxon>Metazoa</taxon>
        <taxon>Ecdysozoa</taxon>
        <taxon>Arthropoda</taxon>
        <taxon>Chelicerata</taxon>
        <taxon>Arachnida</taxon>
        <taxon>Acari</taxon>
        <taxon>Parasitiformes</taxon>
        <taxon>Ixodida</taxon>
        <taxon>Ixodoidea</taxon>
        <taxon>Ixodidae</taxon>
        <taxon>Hyalomminae</taxon>
        <taxon>Hyalomma</taxon>
    </lineage>
</organism>
<keyword evidence="2" id="KW-1185">Reference proteome</keyword>
<sequence length="98" mass="10522">MTETGRPRAARDALGVPGQQRRRTNSSRRHLSRFHGDPPGWGSDARGFKTPTEEAARRRNRAAAGTTFAAALLRPDAGFACRGCVCRASGCLDGSRPV</sequence>